<dbReference type="PANTHER" id="PTHR30537">
    <property type="entry name" value="HTH-TYPE TRANSCRIPTIONAL REGULATOR"/>
    <property type="match status" value="1"/>
</dbReference>
<evidence type="ECO:0000256" key="4">
    <source>
        <dbReference type="ARBA" id="ARBA00023163"/>
    </source>
</evidence>
<reference evidence="6 7" key="1">
    <citation type="submission" date="2013-05" db="EMBL/GenBank/DDBJ databases">
        <title>Complete genome sequence of the lipase-producing bacterium Photobacterium gaetbulicola Gung47.</title>
        <authorList>
            <person name="Kim Y.-O."/>
        </authorList>
    </citation>
    <scope>NUCLEOTIDE SEQUENCE [LARGE SCALE GENOMIC DNA]</scope>
    <source>
        <strain evidence="6 7">Gung47</strain>
    </source>
</reference>
<dbReference type="GO" id="GO:0006351">
    <property type="term" value="P:DNA-templated transcription"/>
    <property type="evidence" value="ECO:0007669"/>
    <property type="project" value="TreeGrafter"/>
</dbReference>
<feature type="domain" description="HTH lysR-type" evidence="5">
    <location>
        <begin position="3"/>
        <end position="60"/>
    </location>
</feature>
<keyword evidence="7" id="KW-1185">Reference proteome</keyword>
<evidence type="ECO:0000256" key="2">
    <source>
        <dbReference type="ARBA" id="ARBA00023015"/>
    </source>
</evidence>
<dbReference type="InterPro" id="IPR058163">
    <property type="entry name" value="LysR-type_TF_proteobact-type"/>
</dbReference>
<sequence>MNISLDDMMVFAAVVEQQSFTKAADILGLGKARVSQVVSRLESNLNTRLLHRTTRSLSLTEAGTLYYQKCREIQEIAYLANAEVQLDNSEPSGLIRISTPVGSHELVRLLSEFLQQYPKISLDIIESDGYQDLTEERCDIAIRASSALADSSLYAVKIGEFTDMLCASKRYLERFAPVTGIGDLAGMKWLSHAIVHGRKHLVLRNGQGQTTVLNKEPALSVRTTSMLRDFVLTGEGFAVMPSFVIENELKSGQIIRILPELHGVTVSLYAVYQHKTLMPRKVRALIDFFKLHPLSSPL</sequence>
<dbReference type="CDD" id="cd08422">
    <property type="entry name" value="PBP2_CrgA_like"/>
    <property type="match status" value="1"/>
</dbReference>
<dbReference type="InterPro" id="IPR036388">
    <property type="entry name" value="WH-like_DNA-bd_sf"/>
</dbReference>
<dbReference type="SUPFAM" id="SSF53850">
    <property type="entry name" value="Periplasmic binding protein-like II"/>
    <property type="match status" value="1"/>
</dbReference>
<organism evidence="6 7">
    <name type="scientific">Photobacterium gaetbulicola Gung47</name>
    <dbReference type="NCBI Taxonomy" id="658445"/>
    <lineage>
        <taxon>Bacteria</taxon>
        <taxon>Pseudomonadati</taxon>
        <taxon>Pseudomonadota</taxon>
        <taxon>Gammaproteobacteria</taxon>
        <taxon>Vibrionales</taxon>
        <taxon>Vibrionaceae</taxon>
        <taxon>Photobacterium</taxon>
    </lineage>
</organism>
<evidence type="ECO:0000256" key="1">
    <source>
        <dbReference type="ARBA" id="ARBA00009437"/>
    </source>
</evidence>
<dbReference type="InterPro" id="IPR000847">
    <property type="entry name" value="LysR_HTH_N"/>
</dbReference>
<dbReference type="GO" id="GO:0003700">
    <property type="term" value="F:DNA-binding transcription factor activity"/>
    <property type="evidence" value="ECO:0007669"/>
    <property type="project" value="InterPro"/>
</dbReference>
<proteinExistence type="inferred from homology"/>
<keyword evidence="4" id="KW-0804">Transcription</keyword>
<dbReference type="InterPro" id="IPR005119">
    <property type="entry name" value="LysR_subst-bd"/>
</dbReference>
<dbReference type="EMBL" id="CP005973">
    <property type="protein sequence ID" value="AJR06508.1"/>
    <property type="molecule type" value="Genomic_DNA"/>
</dbReference>
<dbReference type="Proteomes" id="UP000032303">
    <property type="component" value="Chromosome 1"/>
</dbReference>
<dbReference type="FunFam" id="1.10.10.10:FF:000001">
    <property type="entry name" value="LysR family transcriptional regulator"/>
    <property type="match status" value="1"/>
</dbReference>
<evidence type="ECO:0000259" key="5">
    <source>
        <dbReference type="PROSITE" id="PS50931"/>
    </source>
</evidence>
<protein>
    <submittedName>
        <fullName evidence="6">Putative LyrR family transcriptional regulator</fullName>
    </submittedName>
</protein>
<dbReference type="GO" id="GO:0043565">
    <property type="term" value="F:sequence-specific DNA binding"/>
    <property type="evidence" value="ECO:0007669"/>
    <property type="project" value="TreeGrafter"/>
</dbReference>
<accession>A0A0C5WH96</accession>
<name>A0A0C5WH96_9GAMM</name>
<dbReference type="Gene3D" id="1.10.10.10">
    <property type="entry name" value="Winged helix-like DNA-binding domain superfamily/Winged helix DNA-binding domain"/>
    <property type="match status" value="1"/>
</dbReference>
<dbReference type="Pfam" id="PF03466">
    <property type="entry name" value="LysR_substrate"/>
    <property type="match status" value="1"/>
</dbReference>
<keyword evidence="2" id="KW-0805">Transcription regulation</keyword>
<dbReference type="HOGENOM" id="CLU_039613_16_3_6"/>
<dbReference type="PROSITE" id="PS50931">
    <property type="entry name" value="HTH_LYSR"/>
    <property type="match status" value="1"/>
</dbReference>
<evidence type="ECO:0000256" key="3">
    <source>
        <dbReference type="ARBA" id="ARBA00023125"/>
    </source>
</evidence>
<dbReference type="Pfam" id="PF00126">
    <property type="entry name" value="HTH_1"/>
    <property type="match status" value="1"/>
</dbReference>
<dbReference type="PATRIC" id="fig|658445.3.peg.1610"/>
<dbReference type="InterPro" id="IPR036390">
    <property type="entry name" value="WH_DNA-bd_sf"/>
</dbReference>
<dbReference type="Gene3D" id="3.40.190.290">
    <property type="match status" value="1"/>
</dbReference>
<dbReference type="STRING" id="658445.H744_1c1486"/>
<gene>
    <name evidence="6" type="ORF">H744_1c1486</name>
</gene>
<dbReference type="SUPFAM" id="SSF46785">
    <property type="entry name" value="Winged helix' DNA-binding domain"/>
    <property type="match status" value="1"/>
</dbReference>
<dbReference type="KEGG" id="pgb:H744_1c1486"/>
<dbReference type="PANTHER" id="PTHR30537:SF66">
    <property type="entry name" value="IRON-REGULATED VIRULENCE REGULATORY PROTEIN IRGB"/>
    <property type="match status" value="1"/>
</dbReference>
<evidence type="ECO:0000313" key="7">
    <source>
        <dbReference type="Proteomes" id="UP000032303"/>
    </source>
</evidence>
<comment type="similarity">
    <text evidence="1">Belongs to the LysR transcriptional regulatory family.</text>
</comment>
<dbReference type="AlphaFoldDB" id="A0A0C5WH96"/>
<evidence type="ECO:0000313" key="6">
    <source>
        <dbReference type="EMBL" id="AJR06508.1"/>
    </source>
</evidence>
<keyword evidence="3" id="KW-0238">DNA-binding</keyword>